<evidence type="ECO:0000313" key="3">
    <source>
        <dbReference type="Proteomes" id="UP000321353"/>
    </source>
</evidence>
<accession>A0A5B9MDX2</accession>
<evidence type="ECO:0000256" key="1">
    <source>
        <dbReference type="SAM" id="MobiDB-lite"/>
    </source>
</evidence>
<reference evidence="2 3" key="1">
    <citation type="submission" date="2019-02" db="EMBL/GenBank/DDBJ databases">
        <title>Planctomycetal bacteria perform biofilm scaping via a novel small molecule.</title>
        <authorList>
            <person name="Jeske O."/>
            <person name="Boedeker C."/>
            <person name="Wiegand S."/>
            <person name="Breitling P."/>
            <person name="Kallscheuer N."/>
            <person name="Jogler M."/>
            <person name="Rohde M."/>
            <person name="Petersen J."/>
            <person name="Medema M.H."/>
            <person name="Surup F."/>
            <person name="Jogler C."/>
        </authorList>
    </citation>
    <scope>NUCLEOTIDE SEQUENCE [LARGE SCALE GENOMIC DNA]</scope>
    <source>
        <strain evidence="2 3">Mal15</strain>
    </source>
</reference>
<feature type="region of interest" description="Disordered" evidence="1">
    <location>
        <begin position="77"/>
        <end position="101"/>
    </location>
</feature>
<proteinExistence type="predicted"/>
<protein>
    <submittedName>
        <fullName evidence="2">Uncharacterized protein</fullName>
    </submittedName>
</protein>
<gene>
    <name evidence="2" type="ORF">Mal15_27540</name>
</gene>
<organism evidence="2 3">
    <name type="scientific">Stieleria maiorica</name>
    <dbReference type="NCBI Taxonomy" id="2795974"/>
    <lineage>
        <taxon>Bacteria</taxon>
        <taxon>Pseudomonadati</taxon>
        <taxon>Planctomycetota</taxon>
        <taxon>Planctomycetia</taxon>
        <taxon>Pirellulales</taxon>
        <taxon>Pirellulaceae</taxon>
        <taxon>Stieleria</taxon>
    </lineage>
</organism>
<name>A0A5B9MDX2_9BACT</name>
<sequence>MIGGWEVVRRGAGERGRFERRNQKPFIMDEKPPLAKDKRRVKRRRFDRFFSVGARAGPGVRACLWFSTVFDTTTDFSENRLSSTLPGPALPDGGGPYDCES</sequence>
<keyword evidence="3" id="KW-1185">Reference proteome</keyword>
<evidence type="ECO:0000313" key="2">
    <source>
        <dbReference type="EMBL" id="QEF98699.1"/>
    </source>
</evidence>
<dbReference type="EMBL" id="CP036264">
    <property type="protein sequence ID" value="QEF98699.1"/>
    <property type="molecule type" value="Genomic_DNA"/>
</dbReference>
<dbReference type="AlphaFoldDB" id="A0A5B9MDX2"/>
<dbReference type="Proteomes" id="UP000321353">
    <property type="component" value="Chromosome"/>
</dbReference>
<dbReference type="KEGG" id="smam:Mal15_27540"/>
<feature type="compositionally biased region" description="Gly residues" evidence="1">
    <location>
        <begin position="92"/>
        <end position="101"/>
    </location>
</feature>